<dbReference type="InterPro" id="IPR003661">
    <property type="entry name" value="HisK_dim/P_dom"/>
</dbReference>
<dbReference type="RefSeq" id="WP_345270725.1">
    <property type="nucleotide sequence ID" value="NZ_BAABHB010000015.1"/>
</dbReference>
<evidence type="ECO:0000256" key="2">
    <source>
        <dbReference type="ARBA" id="ARBA00012438"/>
    </source>
</evidence>
<dbReference type="CDD" id="cd00082">
    <property type="entry name" value="HisKA"/>
    <property type="match status" value="1"/>
</dbReference>
<protein>
    <recommendedName>
        <fullName evidence="2">histidine kinase</fullName>
        <ecNumber evidence="2">2.7.13.3</ecNumber>
    </recommendedName>
</protein>
<keyword evidence="5" id="KW-0418">Kinase</keyword>
<dbReference type="Pfam" id="PF02518">
    <property type="entry name" value="HATPase_c"/>
    <property type="match status" value="1"/>
</dbReference>
<name>A0ABP8KUX1_9BACT</name>
<evidence type="ECO:0000256" key="5">
    <source>
        <dbReference type="ARBA" id="ARBA00022777"/>
    </source>
</evidence>
<evidence type="ECO:0000256" key="4">
    <source>
        <dbReference type="ARBA" id="ARBA00022679"/>
    </source>
</evidence>
<dbReference type="InterPro" id="IPR036097">
    <property type="entry name" value="HisK_dim/P_sf"/>
</dbReference>
<evidence type="ECO:0000256" key="3">
    <source>
        <dbReference type="ARBA" id="ARBA00022553"/>
    </source>
</evidence>
<dbReference type="EMBL" id="BAABHB010000015">
    <property type="protein sequence ID" value="GAA4417190.1"/>
    <property type="molecule type" value="Genomic_DNA"/>
</dbReference>
<feature type="domain" description="Histidine kinase" evidence="7">
    <location>
        <begin position="306"/>
        <end position="523"/>
    </location>
</feature>
<dbReference type="SUPFAM" id="SSF47384">
    <property type="entry name" value="Homodimeric domain of signal transducing histidine kinase"/>
    <property type="match status" value="1"/>
</dbReference>
<evidence type="ECO:0000313" key="8">
    <source>
        <dbReference type="EMBL" id="GAA4417190.1"/>
    </source>
</evidence>
<dbReference type="InterPro" id="IPR036890">
    <property type="entry name" value="HATPase_C_sf"/>
</dbReference>
<dbReference type="PROSITE" id="PS50109">
    <property type="entry name" value="HIS_KIN"/>
    <property type="match status" value="1"/>
</dbReference>
<keyword evidence="9" id="KW-1185">Reference proteome</keyword>
<dbReference type="PANTHER" id="PTHR45453:SF1">
    <property type="entry name" value="PHOSPHATE REGULON SENSOR PROTEIN PHOR"/>
    <property type="match status" value="1"/>
</dbReference>
<evidence type="ECO:0000256" key="1">
    <source>
        <dbReference type="ARBA" id="ARBA00000085"/>
    </source>
</evidence>
<evidence type="ECO:0000259" key="7">
    <source>
        <dbReference type="PROSITE" id="PS50109"/>
    </source>
</evidence>
<accession>A0ABP8KUX1</accession>
<keyword evidence="6" id="KW-0902">Two-component regulatory system</keyword>
<dbReference type="SMART" id="SM00388">
    <property type="entry name" value="HisKA"/>
    <property type="match status" value="1"/>
</dbReference>
<dbReference type="Proteomes" id="UP001500936">
    <property type="component" value="Unassembled WGS sequence"/>
</dbReference>
<dbReference type="Gene3D" id="1.10.287.130">
    <property type="match status" value="1"/>
</dbReference>
<dbReference type="Pfam" id="PF00512">
    <property type="entry name" value="HisKA"/>
    <property type="match status" value="1"/>
</dbReference>
<keyword evidence="4" id="KW-0808">Transferase</keyword>
<organism evidence="8 9">
    <name type="scientific">Nibrella viscosa</name>
    <dbReference type="NCBI Taxonomy" id="1084524"/>
    <lineage>
        <taxon>Bacteria</taxon>
        <taxon>Pseudomonadati</taxon>
        <taxon>Bacteroidota</taxon>
        <taxon>Cytophagia</taxon>
        <taxon>Cytophagales</taxon>
        <taxon>Spirosomataceae</taxon>
        <taxon>Nibrella</taxon>
    </lineage>
</organism>
<keyword evidence="3" id="KW-0597">Phosphoprotein</keyword>
<sequence length="536" mass="60871">MNWRQFQQQFYQRAYAPSTSTLDAIHSYVALVREYTGADSCYMLRERDEWTATIPYVHPPMPVPASVNPGQLSELTHSSDFFLEPQFVPRRPVKALLGQYKQVAGLRVITDSLRGWILLAWHQADTGTVDVEMALRMLGDKVTIYRLEASRLNLEQQYEFLFATIPQAIIRINEDDNSAWVNQAAIDLLALEAGNLRPTAAAVSAGMMRLRNQATNQPEINEAAGHLLMDAHFVTKEWIWTFPDKILSVLTKPVRTSYFKGRIWLFNDVSELYHLYSRLDEQRRLLVWQNEQLVDAKNEIENLISVIAHDLKSPLATIRFVFDFLPILGPLNSEQQDNITYGLKTVKRGAGLIDSIVFYNKLISSSEPVQKTDTELNDLLEVVVDGFEAQARQKEIKLHLNGPDIPVILHTDPESLVRILDNLISNALKFSLFGKNIFINSYLRQEQLYIAVRDEGPGIPPEDMSKLFKRFQRLSAQPTNNESSSGLGLSIVKSLTEKLEATIEVDSLVGEGTTFRLVFPNHLVQTHNHTNTPTRV</sequence>
<dbReference type="PANTHER" id="PTHR45453">
    <property type="entry name" value="PHOSPHATE REGULON SENSOR PROTEIN PHOR"/>
    <property type="match status" value="1"/>
</dbReference>
<proteinExistence type="predicted"/>
<dbReference type="InterPro" id="IPR003594">
    <property type="entry name" value="HATPase_dom"/>
</dbReference>
<dbReference type="InterPro" id="IPR004358">
    <property type="entry name" value="Sig_transdc_His_kin-like_C"/>
</dbReference>
<comment type="caution">
    <text evidence="8">The sequence shown here is derived from an EMBL/GenBank/DDBJ whole genome shotgun (WGS) entry which is preliminary data.</text>
</comment>
<dbReference type="SMART" id="SM00387">
    <property type="entry name" value="HATPase_c"/>
    <property type="match status" value="1"/>
</dbReference>
<gene>
    <name evidence="8" type="ORF">GCM10023187_49370</name>
</gene>
<dbReference type="InterPro" id="IPR050351">
    <property type="entry name" value="BphY/WalK/GraS-like"/>
</dbReference>
<dbReference type="InterPro" id="IPR005467">
    <property type="entry name" value="His_kinase_dom"/>
</dbReference>
<comment type="catalytic activity">
    <reaction evidence="1">
        <text>ATP + protein L-histidine = ADP + protein N-phospho-L-histidine.</text>
        <dbReference type="EC" id="2.7.13.3"/>
    </reaction>
</comment>
<dbReference type="EC" id="2.7.13.3" evidence="2"/>
<evidence type="ECO:0000256" key="6">
    <source>
        <dbReference type="ARBA" id="ARBA00023012"/>
    </source>
</evidence>
<reference evidence="9" key="1">
    <citation type="journal article" date="2019" name="Int. J. Syst. Evol. Microbiol.">
        <title>The Global Catalogue of Microorganisms (GCM) 10K type strain sequencing project: providing services to taxonomists for standard genome sequencing and annotation.</title>
        <authorList>
            <consortium name="The Broad Institute Genomics Platform"/>
            <consortium name="The Broad Institute Genome Sequencing Center for Infectious Disease"/>
            <person name="Wu L."/>
            <person name="Ma J."/>
        </authorList>
    </citation>
    <scope>NUCLEOTIDE SEQUENCE [LARGE SCALE GENOMIC DNA]</scope>
    <source>
        <strain evidence="9">JCM 17925</strain>
    </source>
</reference>
<dbReference type="Gene3D" id="3.30.565.10">
    <property type="entry name" value="Histidine kinase-like ATPase, C-terminal domain"/>
    <property type="match status" value="1"/>
</dbReference>
<dbReference type="CDD" id="cd00075">
    <property type="entry name" value="HATPase"/>
    <property type="match status" value="1"/>
</dbReference>
<dbReference type="PRINTS" id="PR00344">
    <property type="entry name" value="BCTRLSENSOR"/>
</dbReference>
<dbReference type="SUPFAM" id="SSF55874">
    <property type="entry name" value="ATPase domain of HSP90 chaperone/DNA topoisomerase II/histidine kinase"/>
    <property type="match status" value="1"/>
</dbReference>
<evidence type="ECO:0000313" key="9">
    <source>
        <dbReference type="Proteomes" id="UP001500936"/>
    </source>
</evidence>